<evidence type="ECO:0000313" key="3">
    <source>
        <dbReference type="Proteomes" id="UP000318995"/>
    </source>
</evidence>
<dbReference type="EMBL" id="SJPH01000014">
    <property type="protein sequence ID" value="TWT40108.1"/>
    <property type="molecule type" value="Genomic_DNA"/>
</dbReference>
<evidence type="ECO:0000313" key="2">
    <source>
        <dbReference type="EMBL" id="TWT40108.1"/>
    </source>
</evidence>
<dbReference type="AlphaFoldDB" id="A0A5C5VNF4"/>
<dbReference type="OrthoDB" id="279540at2"/>
<keyword evidence="3" id="KW-1185">Reference proteome</keyword>
<evidence type="ECO:0008006" key="4">
    <source>
        <dbReference type="Google" id="ProtNLM"/>
    </source>
</evidence>
<gene>
    <name evidence="2" type="ORF">Pla111_34370</name>
</gene>
<dbReference type="Proteomes" id="UP000318995">
    <property type="component" value="Unassembled WGS sequence"/>
</dbReference>
<sequence length="758" mass="82504">MTVSAGSTVANGSASVAVSRVLNRLEGVKQTAPAQWSARCPAHDDRSASLSIGQGDDGRALLCCHAGCSFGLILAATGLTGSEVAPPKTERKSTSSKGRIVAEYAYRDANGKLIFQALRKQLEDGRKTFLQRQPDGGGGWTWNAKGCAVVPYRLPELLADPEPTAFVVEGEKDVESLVKLGLVATCNAGGAGKWKPEHAKYLRGRRVVVLPDNDEAGRNHRDCVVHSLRGVAESVRVVELPGLPEKGDVSDWLAGGGTREALLELVEAAEPINLEALSEPKQSKAGESDAIANAVEVVTTDAEGVESKITAYLTMPEIRSELKAATDDWPRRVGSSLFVHDPTHGVAWLDNSHATFGWLASQRRVRWFTGREAVTQAQLHAELERTAPSYDAVENVPHFPPMPRHYYTVASPNAGDGSALRKLVDRFTPSTDIDRDLIAALFATTFWGGRPGTRPAFVLTSDAGRGAGKTTLAEMVGLLAGGLLAFEPGEDIERIKQRLLSPVATGKRVALIDNVKRARFSWGELEALITTPVLSGKQLYVGEAQRPNTLTWIVTINGVSLSADMAQRAVIIKLDRAEYSSTWKEETASYIEHNRTALMADVRGLLESEPWALNQASRWGAWEEAVLCRLPEPGEAQRVILERQAACDADGDEGELIDEYVAEQLRALGYLSTAIVRIPNRILAKWFIEATGEHMKTQAVTRRINQMATEGQIRTLKPDPSRANGRCFIYTPKGADPLTQNTMNDLENRLEHPTRQHS</sequence>
<dbReference type="Pfam" id="PF13155">
    <property type="entry name" value="Toprim_2"/>
    <property type="match status" value="1"/>
</dbReference>
<reference evidence="2 3" key="1">
    <citation type="submission" date="2019-02" db="EMBL/GenBank/DDBJ databases">
        <title>Deep-cultivation of Planctomycetes and their phenomic and genomic characterization uncovers novel biology.</title>
        <authorList>
            <person name="Wiegand S."/>
            <person name="Jogler M."/>
            <person name="Boedeker C."/>
            <person name="Pinto D."/>
            <person name="Vollmers J."/>
            <person name="Rivas-Marin E."/>
            <person name="Kohn T."/>
            <person name="Peeters S.H."/>
            <person name="Heuer A."/>
            <person name="Rast P."/>
            <person name="Oberbeckmann S."/>
            <person name="Bunk B."/>
            <person name="Jeske O."/>
            <person name="Meyerdierks A."/>
            <person name="Storesund J.E."/>
            <person name="Kallscheuer N."/>
            <person name="Luecker S."/>
            <person name="Lage O.M."/>
            <person name="Pohl T."/>
            <person name="Merkel B.J."/>
            <person name="Hornburger P."/>
            <person name="Mueller R.-W."/>
            <person name="Bruemmer F."/>
            <person name="Labrenz M."/>
            <person name="Spormann A.M."/>
            <person name="Op Den Camp H."/>
            <person name="Overmann J."/>
            <person name="Amann R."/>
            <person name="Jetten M.S.M."/>
            <person name="Mascher T."/>
            <person name="Medema M.H."/>
            <person name="Devos D.P."/>
            <person name="Kaster A.-K."/>
            <person name="Ovreas L."/>
            <person name="Rohde M."/>
            <person name="Galperin M.Y."/>
            <person name="Jogler C."/>
        </authorList>
    </citation>
    <scope>NUCLEOTIDE SEQUENCE [LARGE SCALE GENOMIC DNA]</scope>
    <source>
        <strain evidence="2 3">Pla111</strain>
    </source>
</reference>
<dbReference type="CDD" id="cd01029">
    <property type="entry name" value="TOPRIM_primases"/>
    <property type="match status" value="1"/>
</dbReference>
<proteinExistence type="predicted"/>
<dbReference type="InterPro" id="IPR034154">
    <property type="entry name" value="TOPRIM_DnaG/twinkle"/>
</dbReference>
<dbReference type="SUPFAM" id="SSF56731">
    <property type="entry name" value="DNA primase core"/>
    <property type="match status" value="1"/>
</dbReference>
<evidence type="ECO:0000256" key="1">
    <source>
        <dbReference type="SAM" id="MobiDB-lite"/>
    </source>
</evidence>
<comment type="caution">
    <text evidence="2">The sequence shown here is derived from an EMBL/GenBank/DDBJ whole genome shotgun (WGS) entry which is preliminary data.</text>
</comment>
<feature type="region of interest" description="Disordered" evidence="1">
    <location>
        <begin position="734"/>
        <end position="758"/>
    </location>
</feature>
<dbReference type="Gene3D" id="3.40.1360.10">
    <property type="match status" value="1"/>
</dbReference>
<name>A0A5C5VNF4_9BACT</name>
<protein>
    <recommendedName>
        <fullName evidence="4">Toprim domain-containing protein</fullName>
    </recommendedName>
</protein>
<dbReference type="RefSeq" id="WP_146575625.1">
    <property type="nucleotide sequence ID" value="NZ_SJPH01000014.1"/>
</dbReference>
<organism evidence="2 3">
    <name type="scientific">Botrimarina hoheduenensis</name>
    <dbReference type="NCBI Taxonomy" id="2528000"/>
    <lineage>
        <taxon>Bacteria</taxon>
        <taxon>Pseudomonadati</taxon>
        <taxon>Planctomycetota</taxon>
        <taxon>Planctomycetia</taxon>
        <taxon>Pirellulales</taxon>
        <taxon>Lacipirellulaceae</taxon>
        <taxon>Botrimarina</taxon>
    </lineage>
</organism>
<feature type="compositionally biased region" description="Basic and acidic residues" evidence="1">
    <location>
        <begin position="746"/>
        <end position="758"/>
    </location>
</feature>
<accession>A0A5C5VNF4</accession>